<dbReference type="GO" id="GO:0051536">
    <property type="term" value="F:iron-sulfur cluster binding"/>
    <property type="evidence" value="ECO:0007669"/>
    <property type="project" value="UniProtKB-KW"/>
</dbReference>
<accession>A0AAW9D9Q2</accession>
<dbReference type="GO" id="GO:0046872">
    <property type="term" value="F:metal ion binding"/>
    <property type="evidence" value="ECO:0007669"/>
    <property type="project" value="UniProtKB-KW"/>
</dbReference>
<evidence type="ECO:0000256" key="3">
    <source>
        <dbReference type="ARBA" id="ARBA00022723"/>
    </source>
</evidence>
<sequence length="236" mass="27419">MNTSKELNLLNQKIVYDFTKFTTTDYTNELSCVVWFSSCNLRCAYCYNDNIVKSKQGEYSSNDIIKFLSSRIGLLSAVVLSGGEALMYNLVPFCKEIKKMGFKIKLDTNATYPKRLKELISLNLIDFVSIDFKAPKSKYKLVTKKDSYEKTIKSIKYLIDINFPFELRTTVNTNLLNENDINEIIETISCIDYNNVYYIQNFLQTKSNLGNITQNRDLNRDLIKKDILKIEFRDTI</sequence>
<reference evidence="7" key="2">
    <citation type="submission" date="2023-07" db="EMBL/GenBank/DDBJ databases">
        <authorList>
            <person name="Zhang M."/>
            <person name="Zhou G."/>
        </authorList>
    </citation>
    <scope>NUCLEOTIDE SEQUENCE</scope>
    <source>
        <strain evidence="7">BJSY19SF1-2</strain>
    </source>
</reference>
<evidence type="ECO:0000313" key="8">
    <source>
        <dbReference type="Proteomes" id="UP001283691"/>
    </source>
</evidence>
<dbReference type="EMBL" id="JAUQUR010000002">
    <property type="protein sequence ID" value="MDX4068913.1"/>
    <property type="molecule type" value="Genomic_DNA"/>
</dbReference>
<dbReference type="NCBIfam" id="TIGR02495">
    <property type="entry name" value="NrdG2"/>
    <property type="match status" value="1"/>
</dbReference>
<dbReference type="InterPro" id="IPR050377">
    <property type="entry name" value="Radical_SAM_PqqE_MftC-like"/>
</dbReference>
<dbReference type="CDD" id="cd01335">
    <property type="entry name" value="Radical_SAM"/>
    <property type="match status" value="1"/>
</dbReference>
<dbReference type="Gene3D" id="3.20.20.70">
    <property type="entry name" value="Aldolase class I"/>
    <property type="match status" value="1"/>
</dbReference>
<keyword evidence="4" id="KW-0408">Iron</keyword>
<comment type="caution">
    <text evidence="7">The sequence shown here is derived from an EMBL/GenBank/DDBJ whole genome shotgun (WGS) entry which is preliminary data.</text>
</comment>
<keyword evidence="5" id="KW-0411">Iron-sulfur</keyword>
<dbReference type="InterPro" id="IPR012840">
    <property type="entry name" value="NrdG2"/>
</dbReference>
<evidence type="ECO:0000313" key="7">
    <source>
        <dbReference type="EMBL" id="MDX4068913.1"/>
    </source>
</evidence>
<evidence type="ECO:0000256" key="1">
    <source>
        <dbReference type="ARBA" id="ARBA00001966"/>
    </source>
</evidence>
<dbReference type="PROSITE" id="PS51918">
    <property type="entry name" value="RADICAL_SAM"/>
    <property type="match status" value="1"/>
</dbReference>
<name>A0AAW9D9Q2_9BACT</name>
<dbReference type="SFLD" id="SFLDG01094">
    <property type="entry name" value="Uncharacterised_Radical_SAM_Su"/>
    <property type="match status" value="1"/>
</dbReference>
<evidence type="ECO:0000259" key="6">
    <source>
        <dbReference type="PROSITE" id="PS51918"/>
    </source>
</evidence>
<dbReference type="SFLD" id="SFLDG01067">
    <property type="entry name" value="SPASM/twitch_domain_containing"/>
    <property type="match status" value="1"/>
</dbReference>
<evidence type="ECO:0000256" key="5">
    <source>
        <dbReference type="ARBA" id="ARBA00023014"/>
    </source>
</evidence>
<dbReference type="Proteomes" id="UP001283691">
    <property type="component" value="Unassembled WGS sequence"/>
</dbReference>
<gene>
    <name evidence="7" type="ORF">Q6A80_04155</name>
</gene>
<dbReference type="RefSeq" id="WP_319047762.1">
    <property type="nucleotide sequence ID" value="NZ_JAUQUR010000002.1"/>
</dbReference>
<protein>
    <submittedName>
        <fullName evidence="7">Anaerobic ribonucleoside-triphosphate reductase activating protein</fullName>
    </submittedName>
</protein>
<organism evidence="7 8">
    <name type="scientific">Aliarcobacter skirrowii</name>
    <dbReference type="NCBI Taxonomy" id="28200"/>
    <lineage>
        <taxon>Bacteria</taxon>
        <taxon>Pseudomonadati</taxon>
        <taxon>Campylobacterota</taxon>
        <taxon>Epsilonproteobacteria</taxon>
        <taxon>Campylobacterales</taxon>
        <taxon>Arcobacteraceae</taxon>
        <taxon>Aliarcobacter</taxon>
    </lineage>
</organism>
<feature type="domain" description="Radical SAM core" evidence="6">
    <location>
        <begin position="22"/>
        <end position="236"/>
    </location>
</feature>
<dbReference type="PANTHER" id="PTHR11228">
    <property type="entry name" value="RADICAL SAM DOMAIN PROTEIN"/>
    <property type="match status" value="1"/>
</dbReference>
<proteinExistence type="predicted"/>
<dbReference type="Pfam" id="PF04055">
    <property type="entry name" value="Radical_SAM"/>
    <property type="match status" value="1"/>
</dbReference>
<dbReference type="SFLD" id="SFLDS00029">
    <property type="entry name" value="Radical_SAM"/>
    <property type="match status" value="1"/>
</dbReference>
<dbReference type="InterPro" id="IPR007197">
    <property type="entry name" value="rSAM"/>
</dbReference>
<keyword evidence="2" id="KW-0949">S-adenosyl-L-methionine</keyword>
<dbReference type="AlphaFoldDB" id="A0AAW9D9Q2"/>
<dbReference type="PANTHER" id="PTHR11228:SF27">
    <property type="entry name" value="GLYCYL-RADICAL ENZYME ACTIVATING ENZYME MJ1227-RELATED"/>
    <property type="match status" value="1"/>
</dbReference>
<comment type="cofactor">
    <cofactor evidence="1">
        <name>[4Fe-4S] cluster</name>
        <dbReference type="ChEBI" id="CHEBI:49883"/>
    </cofactor>
</comment>
<evidence type="ECO:0000256" key="4">
    <source>
        <dbReference type="ARBA" id="ARBA00023004"/>
    </source>
</evidence>
<dbReference type="SUPFAM" id="SSF102114">
    <property type="entry name" value="Radical SAM enzymes"/>
    <property type="match status" value="1"/>
</dbReference>
<dbReference type="InterPro" id="IPR058240">
    <property type="entry name" value="rSAM_sf"/>
</dbReference>
<evidence type="ECO:0000256" key="2">
    <source>
        <dbReference type="ARBA" id="ARBA00022691"/>
    </source>
</evidence>
<reference evidence="7" key="1">
    <citation type="journal article" date="2023" name="Front. Microbiol.">
        <title>Genomic diversity and taxonomic marker for Arcobacter species.</title>
        <authorList>
            <person name="Zhou G."/>
            <person name="Gu Y."/>
            <person name="Wang H."/>
            <person name="Chen X."/>
            <person name="Zhang X."/>
            <person name="Shao Z."/>
            <person name="Yan X."/>
            <person name="Zhang J."/>
            <person name="Zhang M."/>
        </authorList>
    </citation>
    <scope>NUCLEOTIDE SEQUENCE</scope>
    <source>
        <strain evidence="7">BJSY19SF1-2</strain>
    </source>
</reference>
<dbReference type="InterPro" id="IPR013785">
    <property type="entry name" value="Aldolase_TIM"/>
</dbReference>
<dbReference type="GO" id="GO:0003824">
    <property type="term" value="F:catalytic activity"/>
    <property type="evidence" value="ECO:0007669"/>
    <property type="project" value="InterPro"/>
</dbReference>
<keyword evidence="3" id="KW-0479">Metal-binding</keyword>